<organism evidence="4 5">
    <name type="scientific">Stachybotrys elegans</name>
    <dbReference type="NCBI Taxonomy" id="80388"/>
    <lineage>
        <taxon>Eukaryota</taxon>
        <taxon>Fungi</taxon>
        <taxon>Dikarya</taxon>
        <taxon>Ascomycota</taxon>
        <taxon>Pezizomycotina</taxon>
        <taxon>Sordariomycetes</taxon>
        <taxon>Hypocreomycetidae</taxon>
        <taxon>Hypocreales</taxon>
        <taxon>Stachybotryaceae</taxon>
        <taxon>Stachybotrys</taxon>
    </lineage>
</organism>
<dbReference type="Pfam" id="PF00144">
    <property type="entry name" value="Beta-lactamase"/>
    <property type="match status" value="1"/>
</dbReference>
<dbReference type="OrthoDB" id="428260at2759"/>
<dbReference type="GO" id="GO:0016787">
    <property type="term" value="F:hydrolase activity"/>
    <property type="evidence" value="ECO:0007669"/>
    <property type="project" value="UniProtKB-KW"/>
</dbReference>
<keyword evidence="5" id="KW-1185">Reference proteome</keyword>
<evidence type="ECO:0000256" key="1">
    <source>
        <dbReference type="ARBA" id="ARBA00009009"/>
    </source>
</evidence>
<dbReference type="InterPro" id="IPR001466">
    <property type="entry name" value="Beta-lactam-related"/>
</dbReference>
<dbReference type="InterPro" id="IPR012338">
    <property type="entry name" value="Beta-lactam/transpept-like"/>
</dbReference>
<dbReference type="Gene3D" id="3.40.710.10">
    <property type="entry name" value="DD-peptidase/beta-lactamase superfamily"/>
    <property type="match status" value="1"/>
</dbReference>
<dbReference type="Proteomes" id="UP000813444">
    <property type="component" value="Unassembled WGS sequence"/>
</dbReference>
<name>A0A8K0STC1_9HYPO</name>
<dbReference type="SUPFAM" id="SSF56601">
    <property type="entry name" value="beta-lactamase/transpeptidase-like"/>
    <property type="match status" value="1"/>
</dbReference>
<gene>
    <name evidence="4" type="ORF">B0I35DRAFT_504984</name>
</gene>
<accession>A0A8K0STC1</accession>
<dbReference type="InterPro" id="IPR050789">
    <property type="entry name" value="Diverse_Enzym_Activities"/>
</dbReference>
<evidence type="ECO:0000259" key="3">
    <source>
        <dbReference type="Pfam" id="PF00144"/>
    </source>
</evidence>
<dbReference type="PANTHER" id="PTHR43283:SF17">
    <property type="entry name" value="(LOVD), PUTATIVE (AFU_ORTHOLOGUE AFUA_5G00920)-RELATED"/>
    <property type="match status" value="1"/>
</dbReference>
<dbReference type="EMBL" id="JAGPNK010000009">
    <property type="protein sequence ID" value="KAH7313602.1"/>
    <property type="molecule type" value="Genomic_DNA"/>
</dbReference>
<proteinExistence type="inferred from homology"/>
<dbReference type="PANTHER" id="PTHR43283">
    <property type="entry name" value="BETA-LACTAMASE-RELATED"/>
    <property type="match status" value="1"/>
</dbReference>
<evidence type="ECO:0000313" key="4">
    <source>
        <dbReference type="EMBL" id="KAH7313602.1"/>
    </source>
</evidence>
<dbReference type="AlphaFoldDB" id="A0A8K0STC1"/>
<evidence type="ECO:0000313" key="5">
    <source>
        <dbReference type="Proteomes" id="UP000813444"/>
    </source>
</evidence>
<keyword evidence="2" id="KW-0378">Hydrolase</keyword>
<comment type="similarity">
    <text evidence="1">Belongs to the class-A beta-lactamase family.</text>
</comment>
<comment type="caution">
    <text evidence="4">The sequence shown here is derived from an EMBL/GenBank/DDBJ whole genome shotgun (WGS) entry which is preliminary data.</text>
</comment>
<protein>
    <submittedName>
        <fullName evidence="4">Esterase</fullName>
    </submittedName>
</protein>
<sequence>MEVFNNLLSSYAATANESDVYGTLLGVGFTVYNQTGLAYAGAAGRQGFDLSSPAYSLDTVQWIASMTKLITTVALLQLVDRGFITLYEDLRPRFSEFSSLQVLTGFTENNTAILVDNTEPLTLRNLLTHTSGFSYDTWDPTLVRWATSVNRAENTSSWSREGFRIPLVFSPGEQWTYGASLDWAGYVLETITNQSLEEYMRENIFEPLGMDSTSFNVSTIPGISCRRADWASVSPNNTNQLIPGNSDLFIPGEVFDMYSGGAGMFSTTRDYAKFLQATMRGDLLSKEMHSLMFTPQLTDAERTSLESAANAAWGTFAADIYPVGAPLSHGLSGIINLEDSPQRRRKGSMSWYGAVNSHWMIDPESGVAAVMTTQVDNGFLQHPLALELWRELELAVYRGLV</sequence>
<reference evidence="4" key="1">
    <citation type="journal article" date="2021" name="Nat. Commun.">
        <title>Genetic determinants of endophytism in the Arabidopsis root mycobiome.</title>
        <authorList>
            <person name="Mesny F."/>
            <person name="Miyauchi S."/>
            <person name="Thiergart T."/>
            <person name="Pickel B."/>
            <person name="Atanasova L."/>
            <person name="Karlsson M."/>
            <person name="Huettel B."/>
            <person name="Barry K.W."/>
            <person name="Haridas S."/>
            <person name="Chen C."/>
            <person name="Bauer D."/>
            <person name="Andreopoulos W."/>
            <person name="Pangilinan J."/>
            <person name="LaButti K."/>
            <person name="Riley R."/>
            <person name="Lipzen A."/>
            <person name="Clum A."/>
            <person name="Drula E."/>
            <person name="Henrissat B."/>
            <person name="Kohler A."/>
            <person name="Grigoriev I.V."/>
            <person name="Martin F.M."/>
            <person name="Hacquard S."/>
        </authorList>
    </citation>
    <scope>NUCLEOTIDE SEQUENCE</scope>
    <source>
        <strain evidence="4">MPI-CAGE-CH-0235</strain>
    </source>
</reference>
<evidence type="ECO:0000256" key="2">
    <source>
        <dbReference type="ARBA" id="ARBA00022801"/>
    </source>
</evidence>
<feature type="domain" description="Beta-lactamase-related" evidence="3">
    <location>
        <begin position="24"/>
        <end position="378"/>
    </location>
</feature>